<keyword evidence="1" id="KW-1133">Transmembrane helix</keyword>
<keyword evidence="1" id="KW-0472">Membrane</keyword>
<feature type="transmembrane region" description="Helical" evidence="1">
    <location>
        <begin position="133"/>
        <end position="154"/>
    </location>
</feature>
<dbReference type="Pfam" id="PF16965">
    <property type="entry name" value="CSG2"/>
    <property type="match status" value="1"/>
</dbReference>
<feature type="signal peptide" evidence="2">
    <location>
        <begin position="1"/>
        <end position="19"/>
    </location>
</feature>
<feature type="transmembrane region" description="Helical" evidence="1">
    <location>
        <begin position="260"/>
        <end position="282"/>
    </location>
</feature>
<feature type="transmembrane region" description="Helical" evidence="1">
    <location>
        <begin position="103"/>
        <end position="121"/>
    </location>
</feature>
<accession>A0A0P1KQ02</accession>
<keyword evidence="2" id="KW-0732">Signal</keyword>
<evidence type="ECO:0000256" key="2">
    <source>
        <dbReference type="SAM" id="SignalP"/>
    </source>
</evidence>
<dbReference type="GO" id="GO:0006874">
    <property type="term" value="P:intracellular calcium ion homeostasis"/>
    <property type="evidence" value="ECO:0007669"/>
    <property type="project" value="InterPro"/>
</dbReference>
<evidence type="ECO:0000313" key="3">
    <source>
        <dbReference type="EMBL" id="CUS21646.1"/>
    </source>
</evidence>
<feature type="transmembrane region" description="Helical" evidence="1">
    <location>
        <begin position="163"/>
        <end position="181"/>
    </location>
</feature>
<dbReference type="AlphaFoldDB" id="A0A0P1KQ02"/>
<reference evidence="4" key="1">
    <citation type="submission" date="2015-10" db="EMBL/GenBank/DDBJ databases">
        <authorList>
            <person name="Devillers H."/>
        </authorList>
    </citation>
    <scope>NUCLEOTIDE SEQUENCE [LARGE SCALE GENOMIC DNA]</scope>
</reference>
<evidence type="ECO:0000256" key="1">
    <source>
        <dbReference type="SAM" id="Phobius"/>
    </source>
</evidence>
<dbReference type="GO" id="GO:0030234">
    <property type="term" value="F:enzyme regulator activity"/>
    <property type="evidence" value="ECO:0007669"/>
    <property type="project" value="InterPro"/>
</dbReference>
<keyword evidence="4" id="KW-1185">Reference proteome</keyword>
<keyword evidence="1" id="KW-0812">Transmembrane</keyword>
<feature type="transmembrane region" description="Helical" evidence="1">
    <location>
        <begin position="210"/>
        <end position="229"/>
    </location>
</feature>
<gene>
    <name evidence="3" type="ORF">LAQU0_S03e07360g</name>
</gene>
<protein>
    <submittedName>
        <fullName evidence="3">LAQU0S03e07360g1_1</fullName>
    </submittedName>
</protein>
<dbReference type="Proteomes" id="UP000236544">
    <property type="component" value="Unassembled WGS sequence"/>
</dbReference>
<feature type="chain" id="PRO_5006066454" evidence="2">
    <location>
        <begin position="20"/>
        <end position="376"/>
    </location>
</feature>
<dbReference type="InterPro" id="IPR031581">
    <property type="entry name" value="Csg2"/>
</dbReference>
<feature type="transmembrane region" description="Helical" evidence="1">
    <location>
        <begin position="294"/>
        <end position="313"/>
    </location>
</feature>
<dbReference type="EMBL" id="LN890565">
    <property type="protein sequence ID" value="CUS21646.1"/>
    <property type="molecule type" value="Genomic_DNA"/>
</dbReference>
<name>A0A0P1KQ02_9SACH</name>
<proteinExistence type="predicted"/>
<feature type="transmembrane region" description="Helical" evidence="1">
    <location>
        <begin position="320"/>
        <end position="340"/>
    </location>
</feature>
<sequence>MRIALWLIAVLGYVVQIKCISHIYSTSVQGTLDVLYFLFAHCSSWILVAPLTQVYFYVRYGKANRRELWNMGFWVAIQDNNMENDAEAQIQGASKVGRQIKRALQFAILAGLISIAGYTFLMSLNLSPALDIAIIHNTSMFEIVSLLLVVTGLASRRHLFQNFLMMVVILIGILIVSYTKATCDVLSGKLSINQDTGELNDPFLFDRLKGALICGLGALTIGPVFVLWSKWTANAKNVKEGAIRPFTTSRDKIYVSNCEISLIGVFSLLILGTALLVCGRGGSASQTVMYKSAWILVSIFAGHLPMIVAVVHLSRRVSPIFTSTCFIGSIVFTALADWIAESAQSIITRWEVIGYLMVSITGILLGRRYLGAARFK</sequence>
<dbReference type="OrthoDB" id="4069151at2759"/>
<feature type="transmembrane region" description="Helical" evidence="1">
    <location>
        <begin position="35"/>
        <end position="58"/>
    </location>
</feature>
<feature type="transmembrane region" description="Helical" evidence="1">
    <location>
        <begin position="352"/>
        <end position="370"/>
    </location>
</feature>
<organism evidence="3 4">
    <name type="scientific">Lachancea quebecensis</name>
    <dbReference type="NCBI Taxonomy" id="1654605"/>
    <lineage>
        <taxon>Eukaryota</taxon>
        <taxon>Fungi</taxon>
        <taxon>Dikarya</taxon>
        <taxon>Ascomycota</taxon>
        <taxon>Saccharomycotina</taxon>
        <taxon>Saccharomycetes</taxon>
        <taxon>Saccharomycetales</taxon>
        <taxon>Saccharomycetaceae</taxon>
        <taxon>Lachancea</taxon>
    </lineage>
</organism>
<evidence type="ECO:0000313" key="4">
    <source>
        <dbReference type="Proteomes" id="UP000236544"/>
    </source>
</evidence>
<dbReference type="GO" id="GO:0005789">
    <property type="term" value="C:endoplasmic reticulum membrane"/>
    <property type="evidence" value="ECO:0007669"/>
    <property type="project" value="InterPro"/>
</dbReference>